<dbReference type="RefSeq" id="WP_146846198.1">
    <property type="nucleotide sequence ID" value="NZ_BJWH01000010.1"/>
</dbReference>
<dbReference type="Pfam" id="PF00890">
    <property type="entry name" value="FAD_binding_2"/>
    <property type="match status" value="1"/>
</dbReference>
<accession>A0A511JL06</accession>
<dbReference type="PANTHER" id="PTHR43260">
    <property type="entry name" value="3-KETOSTEROID-DELTA-1-DEHYDROGENASE"/>
    <property type="match status" value="1"/>
</dbReference>
<dbReference type="NCBIfam" id="NF009472">
    <property type="entry name" value="PRK12834.1"/>
    <property type="match status" value="1"/>
</dbReference>
<dbReference type="AlphaFoldDB" id="A0A511JL06"/>
<keyword evidence="5" id="KW-1185">Reference proteome</keyword>
<dbReference type="Proteomes" id="UP000321049">
    <property type="component" value="Unassembled WGS sequence"/>
</dbReference>
<name>A0A511JL06_9CELL</name>
<dbReference type="InterPro" id="IPR003953">
    <property type="entry name" value="FAD-dep_OxRdtase_2_FAD-bd"/>
</dbReference>
<dbReference type="InterPro" id="IPR014614">
    <property type="entry name" value="KsdD_DH"/>
</dbReference>
<evidence type="ECO:0000313" key="4">
    <source>
        <dbReference type="EMBL" id="GEL98700.1"/>
    </source>
</evidence>
<keyword evidence="2" id="KW-0560">Oxidoreductase</keyword>
<dbReference type="EMBL" id="BJWH01000010">
    <property type="protein sequence ID" value="GEL98700.1"/>
    <property type="molecule type" value="Genomic_DNA"/>
</dbReference>
<evidence type="ECO:0000313" key="5">
    <source>
        <dbReference type="Proteomes" id="UP000321049"/>
    </source>
</evidence>
<dbReference type="OrthoDB" id="9813348at2"/>
<gene>
    <name evidence="4" type="ORF">CTE05_22470</name>
</gene>
<keyword evidence="1" id="KW-0285">Flavoprotein</keyword>
<feature type="domain" description="FAD-dependent oxidoreductase 2 FAD-binding" evidence="3">
    <location>
        <begin position="5"/>
        <end position="532"/>
    </location>
</feature>
<dbReference type="PIRSF" id="PIRSF036654">
    <property type="entry name" value="UCP036654"/>
    <property type="match status" value="1"/>
</dbReference>
<evidence type="ECO:0000259" key="3">
    <source>
        <dbReference type="Pfam" id="PF00890"/>
    </source>
</evidence>
<comment type="caution">
    <text evidence="4">The sequence shown here is derived from an EMBL/GenBank/DDBJ whole genome shotgun (WGS) entry which is preliminary data.</text>
</comment>
<reference evidence="4 5" key="1">
    <citation type="submission" date="2019-07" db="EMBL/GenBank/DDBJ databases">
        <title>Whole genome shotgun sequence of Cellulomonas terrae NBRC 100819.</title>
        <authorList>
            <person name="Hosoyama A."/>
            <person name="Uohara A."/>
            <person name="Ohji S."/>
            <person name="Ichikawa N."/>
        </authorList>
    </citation>
    <scope>NUCLEOTIDE SEQUENCE [LARGE SCALE GENOMIC DNA]</scope>
    <source>
        <strain evidence="4 5">NBRC 100819</strain>
    </source>
</reference>
<dbReference type="InterPro" id="IPR036188">
    <property type="entry name" value="FAD/NAD-bd_sf"/>
</dbReference>
<dbReference type="Gene3D" id="3.50.50.60">
    <property type="entry name" value="FAD/NAD(P)-binding domain"/>
    <property type="match status" value="1"/>
</dbReference>
<dbReference type="GO" id="GO:0033765">
    <property type="term" value="F:steroid dehydrogenase activity, acting on the CH-CH group of donors"/>
    <property type="evidence" value="ECO:0007669"/>
    <property type="project" value="UniProtKB-ARBA"/>
</dbReference>
<dbReference type="PANTHER" id="PTHR43260:SF1">
    <property type="entry name" value="KSDD-LIKE STEROID DEHYDROGENASE RV0785"/>
    <property type="match status" value="1"/>
</dbReference>
<dbReference type="Gene3D" id="3.90.700.10">
    <property type="entry name" value="Succinate dehydrogenase/fumarate reductase flavoprotein, catalytic domain"/>
    <property type="match status" value="1"/>
</dbReference>
<sequence>MTHSDVVVVGAGLAGLVATAELVAAGRRVTLLDAEPAASLGGQAFWSFGGLFLVDSPEQRRLGVKDSAELALADWFGSADFADDGSDRWGRAWAEGFVEFAAGDLRPWLYAQGVRWFPLVQWAERGGYLADGHGNSVPRFHVTWGTGPGILEPFVRALLDARRDGLVDVRFRHRVTGLVTTDGRVTGVRGDLLVPDTVERAVPSSREVQEPFELSASAVVIATGGIGADHDLVRATWPASAGQMPARMLSGVPDHVDGSGIAAAAASGAAVVHEDRMWHYPEGITNHSPVWSRHGIRILAGPSSLWLDADGNRLPAPLFPGFDSLGSLRHITGRGDDHSWFVLDKTILGSEFALSGSEQNPDLTGKDMKLLLERVKPGAVGPVEAFAQKSDEFLWADTPAELAAKMNALSGSDRIDADALERTIVARDRQVETGLGKDPQVVATAMARRYVVDKLIRVAKPHRLLDPAHGPLLAVRLSVLTRKTLGGLHTDLEGRVLRPDGEVLPGLWAAGEASGFGGGGVHGHRALEGTFLGGCLFTGRTVGRALGA</sequence>
<organism evidence="4 5">
    <name type="scientific">Cellulomonas terrae</name>
    <dbReference type="NCBI Taxonomy" id="311234"/>
    <lineage>
        <taxon>Bacteria</taxon>
        <taxon>Bacillati</taxon>
        <taxon>Actinomycetota</taxon>
        <taxon>Actinomycetes</taxon>
        <taxon>Micrococcales</taxon>
        <taxon>Cellulomonadaceae</taxon>
        <taxon>Cellulomonas</taxon>
    </lineage>
</organism>
<evidence type="ECO:0000256" key="1">
    <source>
        <dbReference type="ARBA" id="ARBA00022630"/>
    </source>
</evidence>
<dbReference type="InterPro" id="IPR027477">
    <property type="entry name" value="Succ_DH/fumarate_Rdtase_cat_sf"/>
</dbReference>
<evidence type="ECO:0000256" key="2">
    <source>
        <dbReference type="ARBA" id="ARBA00023002"/>
    </source>
</evidence>
<protein>
    <submittedName>
        <fullName evidence="4">FAD-binding dehydrogenase</fullName>
    </submittedName>
</protein>
<dbReference type="SUPFAM" id="SSF51905">
    <property type="entry name" value="FAD/NAD(P)-binding domain"/>
    <property type="match status" value="1"/>
</dbReference>
<proteinExistence type="predicted"/>